<sequence>MASSSTFRAARVRRLILHVITALCVFFVLAPLVVVILNSFSSVSYNKFPPPGFSLKWYENIFQVPEFGNSAVYSLVLAALSTVLATVIGAMASYAFVRGRLFAKGLISGAILASLVVPKIVLGVGLFVFFAKIGGYGQLWSVVVSHAVISLPFVVTLVSAAMVGLDRSLEEASRDLGASPFTTFRQIVLPQIRVSITVGALFAFIVSFDQLESTIFLLKPGTETLPIALFNYTIKHQDPTVAALSSLMILFSVALVIVAAVLLKRGNAMEALRRTQESQK</sequence>
<evidence type="ECO:0000256" key="1">
    <source>
        <dbReference type="ARBA" id="ARBA00004429"/>
    </source>
</evidence>
<feature type="transmembrane region" description="Helical" evidence="8">
    <location>
        <begin position="143"/>
        <end position="166"/>
    </location>
</feature>
<comment type="similarity">
    <text evidence="8">Belongs to the binding-protein-dependent transport system permease family.</text>
</comment>
<dbReference type="AlphaFoldDB" id="A0A5C4JJ41"/>
<feature type="transmembrane region" description="Helical" evidence="8">
    <location>
        <begin position="241"/>
        <end position="263"/>
    </location>
</feature>
<dbReference type="Proteomes" id="UP000309174">
    <property type="component" value="Unassembled WGS sequence"/>
</dbReference>
<evidence type="ECO:0000313" key="10">
    <source>
        <dbReference type="EMBL" id="TMR05009.1"/>
    </source>
</evidence>
<dbReference type="PROSITE" id="PS50928">
    <property type="entry name" value="ABC_TM1"/>
    <property type="match status" value="1"/>
</dbReference>
<name>A0A5C4JJ41_9ACTN</name>
<dbReference type="Gene3D" id="1.10.3720.10">
    <property type="entry name" value="MetI-like"/>
    <property type="match status" value="1"/>
</dbReference>
<evidence type="ECO:0000256" key="2">
    <source>
        <dbReference type="ARBA" id="ARBA00022448"/>
    </source>
</evidence>
<keyword evidence="2 8" id="KW-0813">Transport</keyword>
<dbReference type="GO" id="GO:0055085">
    <property type="term" value="P:transmembrane transport"/>
    <property type="evidence" value="ECO:0007669"/>
    <property type="project" value="InterPro"/>
</dbReference>
<dbReference type="InterPro" id="IPR000515">
    <property type="entry name" value="MetI-like"/>
</dbReference>
<dbReference type="PANTHER" id="PTHR43357:SF4">
    <property type="entry name" value="INNER MEMBRANE ABC TRANSPORTER PERMEASE PROTEIN YDCV"/>
    <property type="match status" value="1"/>
</dbReference>
<proteinExistence type="inferred from homology"/>
<organism evidence="10 11">
    <name type="scientific">Actinomadura soli</name>
    <dbReference type="NCBI Taxonomy" id="2508997"/>
    <lineage>
        <taxon>Bacteria</taxon>
        <taxon>Bacillati</taxon>
        <taxon>Actinomycetota</taxon>
        <taxon>Actinomycetes</taxon>
        <taxon>Streptosporangiales</taxon>
        <taxon>Thermomonosporaceae</taxon>
        <taxon>Actinomadura</taxon>
    </lineage>
</organism>
<comment type="caution">
    <text evidence="10">The sequence shown here is derived from an EMBL/GenBank/DDBJ whole genome shotgun (WGS) entry which is preliminary data.</text>
</comment>
<keyword evidence="6 8" id="KW-1133">Transmembrane helix</keyword>
<feature type="transmembrane region" description="Helical" evidence="8">
    <location>
        <begin position="187"/>
        <end position="208"/>
    </location>
</feature>
<dbReference type="CDD" id="cd06261">
    <property type="entry name" value="TM_PBP2"/>
    <property type="match status" value="1"/>
</dbReference>
<comment type="subcellular location">
    <subcellularLocation>
        <location evidence="1">Cell inner membrane</location>
        <topology evidence="1">Multi-pass membrane protein</topology>
    </subcellularLocation>
    <subcellularLocation>
        <location evidence="8">Cell membrane</location>
        <topology evidence="8">Multi-pass membrane protein</topology>
    </subcellularLocation>
</comment>
<keyword evidence="11" id="KW-1185">Reference proteome</keyword>
<evidence type="ECO:0000256" key="5">
    <source>
        <dbReference type="ARBA" id="ARBA00022692"/>
    </source>
</evidence>
<evidence type="ECO:0000259" key="9">
    <source>
        <dbReference type="PROSITE" id="PS50928"/>
    </source>
</evidence>
<feature type="domain" description="ABC transmembrane type-1" evidence="9">
    <location>
        <begin position="71"/>
        <end position="259"/>
    </location>
</feature>
<evidence type="ECO:0000256" key="7">
    <source>
        <dbReference type="ARBA" id="ARBA00023136"/>
    </source>
</evidence>
<dbReference type="PANTHER" id="PTHR43357">
    <property type="entry name" value="INNER MEMBRANE ABC TRANSPORTER PERMEASE PROTEIN YDCV"/>
    <property type="match status" value="1"/>
</dbReference>
<dbReference type="SUPFAM" id="SSF161098">
    <property type="entry name" value="MetI-like"/>
    <property type="match status" value="1"/>
</dbReference>
<keyword evidence="4" id="KW-0997">Cell inner membrane</keyword>
<evidence type="ECO:0000256" key="3">
    <source>
        <dbReference type="ARBA" id="ARBA00022475"/>
    </source>
</evidence>
<evidence type="ECO:0000256" key="6">
    <source>
        <dbReference type="ARBA" id="ARBA00022989"/>
    </source>
</evidence>
<evidence type="ECO:0000256" key="8">
    <source>
        <dbReference type="RuleBase" id="RU363032"/>
    </source>
</evidence>
<dbReference type="RefSeq" id="WP_138644294.1">
    <property type="nucleotide sequence ID" value="NZ_VCKW01000025.1"/>
</dbReference>
<dbReference type="GO" id="GO:0005886">
    <property type="term" value="C:plasma membrane"/>
    <property type="evidence" value="ECO:0007669"/>
    <property type="project" value="UniProtKB-SubCell"/>
</dbReference>
<dbReference type="OrthoDB" id="9810794at2"/>
<protein>
    <submittedName>
        <fullName evidence="10">ABC transporter permease</fullName>
    </submittedName>
</protein>
<evidence type="ECO:0000256" key="4">
    <source>
        <dbReference type="ARBA" id="ARBA00022519"/>
    </source>
</evidence>
<feature type="transmembrane region" description="Helical" evidence="8">
    <location>
        <begin position="109"/>
        <end position="131"/>
    </location>
</feature>
<feature type="transmembrane region" description="Helical" evidence="8">
    <location>
        <begin position="72"/>
        <end position="97"/>
    </location>
</feature>
<feature type="transmembrane region" description="Helical" evidence="8">
    <location>
        <begin position="15"/>
        <end position="40"/>
    </location>
</feature>
<keyword evidence="3" id="KW-1003">Cell membrane</keyword>
<keyword evidence="7 8" id="KW-0472">Membrane</keyword>
<keyword evidence="5 8" id="KW-0812">Transmembrane</keyword>
<gene>
    <name evidence="10" type="ORF">ETD83_07325</name>
</gene>
<accession>A0A5C4JJ41</accession>
<dbReference type="EMBL" id="VCKW01000025">
    <property type="protein sequence ID" value="TMR05009.1"/>
    <property type="molecule type" value="Genomic_DNA"/>
</dbReference>
<dbReference type="InterPro" id="IPR035906">
    <property type="entry name" value="MetI-like_sf"/>
</dbReference>
<evidence type="ECO:0000313" key="11">
    <source>
        <dbReference type="Proteomes" id="UP000309174"/>
    </source>
</evidence>
<reference evidence="10 11" key="1">
    <citation type="submission" date="2019-05" db="EMBL/GenBank/DDBJ databases">
        <title>Draft genome sequence of Actinomadura sp. 14C53.</title>
        <authorList>
            <person name="Saricaoglu S."/>
            <person name="Isik K."/>
        </authorList>
    </citation>
    <scope>NUCLEOTIDE SEQUENCE [LARGE SCALE GENOMIC DNA]</scope>
    <source>
        <strain evidence="10 11">14C53</strain>
    </source>
</reference>
<dbReference type="Pfam" id="PF00528">
    <property type="entry name" value="BPD_transp_1"/>
    <property type="match status" value="1"/>
</dbReference>